<organism evidence="3 4">
    <name type="scientific">Galdieria yellowstonensis</name>
    <dbReference type="NCBI Taxonomy" id="3028027"/>
    <lineage>
        <taxon>Eukaryota</taxon>
        <taxon>Rhodophyta</taxon>
        <taxon>Bangiophyceae</taxon>
        <taxon>Galdieriales</taxon>
        <taxon>Galdieriaceae</taxon>
        <taxon>Galdieria</taxon>
    </lineage>
</organism>
<reference evidence="3 4" key="1">
    <citation type="submission" date="2022-07" db="EMBL/GenBank/DDBJ databases">
        <title>Genome-wide signatures of adaptation to extreme environments.</title>
        <authorList>
            <person name="Cho C.H."/>
            <person name="Yoon H.S."/>
        </authorList>
    </citation>
    <scope>NUCLEOTIDE SEQUENCE [LARGE SCALE GENOMIC DNA]</scope>
    <source>
        <strain evidence="3 4">108.79 E11</strain>
    </source>
</reference>
<keyword evidence="1" id="KW-0175">Coiled coil</keyword>
<proteinExistence type="predicted"/>
<dbReference type="Proteomes" id="UP001300502">
    <property type="component" value="Unassembled WGS sequence"/>
</dbReference>
<evidence type="ECO:0000256" key="1">
    <source>
        <dbReference type="SAM" id="Coils"/>
    </source>
</evidence>
<feature type="region of interest" description="Disordered" evidence="2">
    <location>
        <begin position="210"/>
        <end position="252"/>
    </location>
</feature>
<feature type="compositionally biased region" description="Basic and acidic residues" evidence="2">
    <location>
        <begin position="139"/>
        <end position="172"/>
    </location>
</feature>
<feature type="compositionally biased region" description="Basic and acidic residues" evidence="2">
    <location>
        <begin position="217"/>
        <end position="227"/>
    </location>
</feature>
<feature type="coiled-coil region" evidence="1">
    <location>
        <begin position="453"/>
        <end position="480"/>
    </location>
</feature>
<evidence type="ECO:0000256" key="2">
    <source>
        <dbReference type="SAM" id="MobiDB-lite"/>
    </source>
</evidence>
<feature type="region of interest" description="Disordered" evidence="2">
    <location>
        <begin position="374"/>
        <end position="402"/>
    </location>
</feature>
<evidence type="ECO:0000313" key="3">
    <source>
        <dbReference type="EMBL" id="KAK4523396.1"/>
    </source>
</evidence>
<dbReference type="AlphaFoldDB" id="A0AAV9I3X0"/>
<dbReference type="EMBL" id="JANCYU010000014">
    <property type="protein sequence ID" value="KAK4523396.1"/>
    <property type="molecule type" value="Genomic_DNA"/>
</dbReference>
<keyword evidence="4" id="KW-1185">Reference proteome</keyword>
<sequence>MQLPPPKERGIEEDKEYETIVLQRLQRIASLPSTFVTKTKLDLEYVVSIFEYLAPKISPELAWTEQMKSRKANGPANVMKTLKACNLDRFLNIIAIKRISSEHNRKKFFQVLDLVADIIENGHVPKVSSLKTQNMRVETKTDQLHEKTDNDKKEVDVPSPFQKKEKLRKESDLGDENIIFPSSTDSVKQLEDTKENNKVMIDDICSASSLERPFGNQEREEELRLDSNADVAPQEDYEKSAVPTPFRSSRPREIGENAPVQVISSPSRFFRDFLEKSGFPGKTDSTWDIQDITNIQDQVPTSYKDSQSSRRKVTVCKNEVKKVNKTIPTEDDRKQVGKGVSLLEKNETGTSYSATNSGPRSSCYKESGMEVHQDDCTPKKLNQPKPHTVQTSPILRATDPSRGVNSWMKAQNTLEEIHNEVMQIMNSIDISYQVFPILLENDTHFLPFIEGRLETLNDSLQNFKRNVENSLKEVNQYIEKNEHVSSQKGIADFIKEITEEYSSPGIKSLPYLQRELDSLRQEYFQLQSQNALALVLYENETDRKLTWSVIEETFLEYEQTECPSEGSLALKEMLSPRNLILLSAKRLEKIVHKKPLYQKSAYSVLRG</sequence>
<comment type="caution">
    <text evidence="3">The sequence shown here is derived from an EMBL/GenBank/DDBJ whole genome shotgun (WGS) entry which is preliminary data.</text>
</comment>
<gene>
    <name evidence="3" type="ORF">GAYE_PCTG52G1291</name>
</gene>
<name>A0AAV9I3X0_9RHOD</name>
<accession>A0AAV9I3X0</accession>
<evidence type="ECO:0000313" key="4">
    <source>
        <dbReference type="Proteomes" id="UP001300502"/>
    </source>
</evidence>
<protein>
    <submittedName>
        <fullName evidence="3">Uncharacterized protein</fullName>
    </submittedName>
</protein>
<feature type="region of interest" description="Disordered" evidence="2">
    <location>
        <begin position="139"/>
        <end position="191"/>
    </location>
</feature>